<evidence type="ECO:0000256" key="4">
    <source>
        <dbReference type="ARBA" id="ARBA00022694"/>
    </source>
</evidence>
<evidence type="ECO:0000259" key="13">
    <source>
        <dbReference type="Pfam" id="PF08351"/>
    </source>
</evidence>
<feature type="binding site" evidence="9">
    <location>
        <begin position="646"/>
        <end position="648"/>
    </location>
    <ligand>
        <name>acetyl-CoA</name>
        <dbReference type="ChEBI" id="CHEBI:57288"/>
    </ligand>
</feature>
<evidence type="ECO:0000259" key="15">
    <source>
        <dbReference type="Pfam" id="PF13725"/>
    </source>
</evidence>
<evidence type="ECO:0000256" key="6">
    <source>
        <dbReference type="ARBA" id="ARBA00022840"/>
    </source>
</evidence>
<dbReference type="InterPro" id="IPR027992">
    <property type="entry name" value="tRNA_bind_dom"/>
</dbReference>
<dbReference type="Proteomes" id="UP001165090">
    <property type="component" value="Unassembled WGS sequence"/>
</dbReference>
<keyword evidence="3 9" id="KW-0808">Transferase</keyword>
<keyword evidence="6 9" id="KW-0067">ATP-binding</keyword>
<proteinExistence type="inferred from homology"/>
<evidence type="ECO:0000256" key="11">
    <source>
        <dbReference type="SAM" id="Phobius"/>
    </source>
</evidence>
<evidence type="ECO:0000313" key="16">
    <source>
        <dbReference type="EMBL" id="GLI69757.1"/>
    </source>
</evidence>
<keyword evidence="11" id="KW-1133">Transmembrane helix</keyword>
<evidence type="ECO:0000313" key="17">
    <source>
        <dbReference type="Proteomes" id="UP001165090"/>
    </source>
</evidence>
<dbReference type="InterPro" id="IPR007807">
    <property type="entry name" value="TcmA/NAT10_helicase"/>
</dbReference>
<feature type="binding site" evidence="9">
    <location>
        <begin position="290"/>
        <end position="299"/>
    </location>
    <ligand>
        <name>ATP</name>
        <dbReference type="ChEBI" id="CHEBI:30616"/>
    </ligand>
</feature>
<feature type="domain" description="TcmA/NAT10 helicase" evidence="12">
    <location>
        <begin position="285"/>
        <end position="504"/>
    </location>
</feature>
<comment type="catalytic activity">
    <reaction evidence="9">
        <text>a cytidine in tRNA + acetyl-CoA + ATP + H2O = an N(4)-acetylcytidine in tRNA + ADP + phosphate + CoA + H(+)</text>
        <dbReference type="Rhea" id="RHEA:53876"/>
        <dbReference type="Rhea" id="RHEA-COMP:13670"/>
        <dbReference type="Rhea" id="RHEA-COMP:13671"/>
        <dbReference type="ChEBI" id="CHEBI:15377"/>
        <dbReference type="ChEBI" id="CHEBI:15378"/>
        <dbReference type="ChEBI" id="CHEBI:30616"/>
        <dbReference type="ChEBI" id="CHEBI:43474"/>
        <dbReference type="ChEBI" id="CHEBI:57287"/>
        <dbReference type="ChEBI" id="CHEBI:57288"/>
        <dbReference type="ChEBI" id="CHEBI:74900"/>
        <dbReference type="ChEBI" id="CHEBI:82748"/>
        <dbReference type="ChEBI" id="CHEBI:456216"/>
    </reaction>
</comment>
<evidence type="ECO:0000256" key="10">
    <source>
        <dbReference type="SAM" id="MobiDB-lite"/>
    </source>
</evidence>
<keyword evidence="5 9" id="KW-0547">Nucleotide-binding</keyword>
<name>A0ABQ5SK61_9CHLO</name>
<feature type="domain" description="N-acetyltransferase" evidence="14">
    <location>
        <begin position="727"/>
        <end position="803"/>
    </location>
</feature>
<evidence type="ECO:0000259" key="14">
    <source>
        <dbReference type="Pfam" id="PF13718"/>
    </source>
</evidence>
<keyword evidence="17" id="KW-1185">Reference proteome</keyword>
<sequence length="1116" mass="121533">MRKKVDARIRTLIENCAKTRQRAMLVLVGDKGRDQVVNLHYMLSKASVKARPSVLWCYKKDLHLSSHRKKRMRQIRKLSQRGLLDPEKEDPFSLFVTSTNIRYCYYHETQNILGNTYGMAVLQDFEALTPNLLARSIETVEGGGLVIMLLSNLNSLTQLYTMTMDAHSRFRTESHQDVVGRFNERLVLSLASCPHCLLLDDELNVLPTSSLIRFIEPLPTNPDGTPIDDPGRAARAELAELTSSLSDTQPAGSLVGRCRTLDQARAVITFLDAASEKTLRSTVALTASRGRGKSAALGLAIAGALALGYSNIFVTAPSPENLRTLFEFVFKGLDALDYKEHIDYDLVESTNPSFGKAIVRVNLFRNHRQTVQYIQPHHHAKLAQAELLVIDEAAAIPLPVVRQLLGPYLVFLCSTVNGYEGTGRSLSLKLIQQLREQGAKIGGAGGPGESGGREQGVKESGTGTGSGGGGSGGRSFREVHLGEPIRYAPGDPIESWLHELLCLDAGQHLPKPPTRLPHPSDCDLFFVERDTLFSYHKASEKFLQQMVALFVASHYKNTPNDLLLMSDAPAHQLFVLLAPVDQSSNTMPHILAAAQVALEGSISKRSAINSLAKGELPQGDLIPWTVSQQFQDPDFPALSGGRVVRIAVHPELGRAGYGSRVLELLRRYYQGELTSLDEHDGTEGAGEEDEADEEADEDEEEEDGKKRRRSAGSEGGADGDAADGDGNTLLLTERLAPRKGLPPLLVNLADLKPDRLHYLGVSYGLTQQLYSFWRKAGYEPLYLRQSASDTTGEHTCVMVRPLEHPGVEGTAWLRPFVDDFKSRFMSLLGSAFREIAPALALSILDPQLTWSEAEGQRAQEGVVVMRGDGSPLDAYDLKRLQAYCSSLVDYHLVLDLLPPLARAYLRGRLPVSLSYGQAAIFVVMGLQLRELAMLEEGLGLPSNQLLALFNKAMRKVYGCLRAAKEAAVARTLPAVRQIPELGPHEVALDEDLDEAAAAERAKLRDRYLRPEDLAQFAIRGGDEDISAALGGKAPAAGGLVSIKGGEGEGGGKAKADSGAGGEAMLYKKKGSKGREKGENGQSRIGGGKGATKRNKYGALPDARNDDVGRSGKKPRQ</sequence>
<comment type="similarity">
    <text evidence="9">Belongs to the RNA cytidine acetyltransferase family. NAT10 subfamily.</text>
</comment>
<keyword evidence="11" id="KW-0472">Membrane</keyword>
<feature type="compositionally biased region" description="Basic and acidic residues" evidence="10">
    <location>
        <begin position="1045"/>
        <end position="1055"/>
    </location>
</feature>
<feature type="binding site" evidence="9">
    <location>
        <position position="775"/>
    </location>
    <ligand>
        <name>acetyl-CoA</name>
        <dbReference type="ChEBI" id="CHEBI:57288"/>
    </ligand>
</feature>
<dbReference type="EMBL" id="BSDZ01000086">
    <property type="protein sequence ID" value="GLI69757.1"/>
    <property type="molecule type" value="Genomic_DNA"/>
</dbReference>
<feature type="compositionally biased region" description="Gly residues" evidence="10">
    <location>
        <begin position="462"/>
        <end position="473"/>
    </location>
</feature>
<keyword evidence="11" id="KW-0812">Transmembrane</keyword>
<feature type="transmembrane region" description="Helical" evidence="11">
    <location>
        <begin position="295"/>
        <end position="314"/>
    </location>
</feature>
<feature type="region of interest" description="Disordered" evidence="10">
    <location>
        <begin position="439"/>
        <end position="475"/>
    </location>
</feature>
<keyword evidence="4 9" id="KW-0819">tRNA processing</keyword>
<feature type="region of interest" description="Disordered" evidence="10">
    <location>
        <begin position="1043"/>
        <end position="1116"/>
    </location>
</feature>
<keyword evidence="2 9" id="KW-0698">rRNA processing</keyword>
<keyword evidence="8 9" id="KW-0012">Acyltransferase</keyword>
<dbReference type="Gene3D" id="3.40.50.300">
    <property type="entry name" value="P-loop containing nucleotide triphosphate hydrolases"/>
    <property type="match status" value="1"/>
</dbReference>
<keyword evidence="7 9" id="KW-0539">Nucleus</keyword>
<evidence type="ECO:0000256" key="2">
    <source>
        <dbReference type="ARBA" id="ARBA00022552"/>
    </source>
</evidence>
<dbReference type="Pfam" id="PF13718">
    <property type="entry name" value="GNAT_acetyltr_2"/>
    <property type="match status" value="2"/>
</dbReference>
<dbReference type="InterPro" id="IPR000182">
    <property type="entry name" value="GNAT_dom"/>
</dbReference>
<dbReference type="Gene3D" id="3.40.630.30">
    <property type="match status" value="1"/>
</dbReference>
<dbReference type="PANTHER" id="PTHR10925">
    <property type="entry name" value="N-ACETYLTRANSFERASE 10"/>
    <property type="match status" value="1"/>
</dbReference>
<comment type="caution">
    <text evidence="16">The sequence shown here is derived from an EMBL/GenBank/DDBJ whole genome shotgun (WGS) entry which is preliminary data.</text>
</comment>
<dbReference type="HAMAP" id="MF_03211">
    <property type="entry name" value="RNA_acetyltr_Nat10"/>
    <property type="match status" value="1"/>
</dbReference>
<comment type="catalytic activity">
    <reaction evidence="9">
        <text>a cytidine in 18S rRNA + acetyl-CoA + ATP + H2O = an N(4)-acetylcytidine in 18S rRNA + ADP + phosphate + CoA + H(+)</text>
        <dbReference type="Rhea" id="RHEA:51424"/>
        <dbReference type="Rhea" id="RHEA-COMP:13575"/>
        <dbReference type="Rhea" id="RHEA-COMP:13576"/>
        <dbReference type="ChEBI" id="CHEBI:15377"/>
        <dbReference type="ChEBI" id="CHEBI:15378"/>
        <dbReference type="ChEBI" id="CHEBI:30616"/>
        <dbReference type="ChEBI" id="CHEBI:43474"/>
        <dbReference type="ChEBI" id="CHEBI:57287"/>
        <dbReference type="ChEBI" id="CHEBI:57288"/>
        <dbReference type="ChEBI" id="CHEBI:74900"/>
        <dbReference type="ChEBI" id="CHEBI:82748"/>
        <dbReference type="ChEBI" id="CHEBI:456216"/>
    </reaction>
</comment>
<comment type="function">
    <text evidence="9">RNA cytidine acetyltransferase with specificity toward both 18S rRNA and tRNAs. Catalyzes the formation of N(4)-acetylcytidine (ac4C) in 18S rRNA. Required for early nucleolar cleavages of precursor rRNA at sites A0, A1 and A2 during 18S rRNA synthesis. Catalyzes the formation of ac4C in serine and leucine tRNAs. Requires a tRNA-binding adapter protein for full tRNA acetyltransferase activity but not for 18S rRNA acetylation.</text>
</comment>
<feature type="compositionally biased region" description="Gly residues" evidence="10">
    <location>
        <begin position="440"/>
        <end position="450"/>
    </location>
</feature>
<dbReference type="InterPro" id="IPR033688">
    <property type="entry name" value="NAT10"/>
</dbReference>
<evidence type="ECO:0000256" key="3">
    <source>
        <dbReference type="ARBA" id="ARBA00022679"/>
    </source>
</evidence>
<evidence type="ECO:0000256" key="9">
    <source>
        <dbReference type="HAMAP-Rule" id="MF_03211"/>
    </source>
</evidence>
<dbReference type="InterPro" id="IPR027417">
    <property type="entry name" value="P-loop_NTPase"/>
</dbReference>
<dbReference type="InterPro" id="IPR013562">
    <property type="entry name" value="TmcA/NAT10_N"/>
</dbReference>
<evidence type="ECO:0000259" key="12">
    <source>
        <dbReference type="Pfam" id="PF05127"/>
    </source>
</evidence>
<dbReference type="PANTHER" id="PTHR10925:SF5">
    <property type="entry name" value="RNA CYTIDINE ACETYLTRANSFERASE"/>
    <property type="match status" value="1"/>
</dbReference>
<organism evidence="16 17">
    <name type="scientific">Volvox africanus</name>
    <dbReference type="NCBI Taxonomy" id="51714"/>
    <lineage>
        <taxon>Eukaryota</taxon>
        <taxon>Viridiplantae</taxon>
        <taxon>Chlorophyta</taxon>
        <taxon>core chlorophytes</taxon>
        <taxon>Chlorophyceae</taxon>
        <taxon>CS clade</taxon>
        <taxon>Chlamydomonadales</taxon>
        <taxon>Volvocaceae</taxon>
        <taxon>Volvox</taxon>
    </lineage>
</organism>
<feature type="binding site" evidence="9">
    <location>
        <position position="486"/>
    </location>
    <ligand>
        <name>ATP</name>
        <dbReference type="ChEBI" id="CHEBI:30616"/>
    </ligand>
</feature>
<dbReference type="Pfam" id="PF05127">
    <property type="entry name" value="NAT10_TcmA_helicase"/>
    <property type="match status" value="1"/>
</dbReference>
<dbReference type="Pfam" id="PF08351">
    <property type="entry name" value="TmcA_N"/>
    <property type="match status" value="1"/>
</dbReference>
<feature type="domain" description="Possible tRNA binding" evidence="15">
    <location>
        <begin position="812"/>
        <end position="1028"/>
    </location>
</feature>
<dbReference type="Pfam" id="PF13725">
    <property type="entry name" value="tRNA_bind_2"/>
    <property type="match status" value="1"/>
</dbReference>
<evidence type="ECO:0000256" key="5">
    <source>
        <dbReference type="ARBA" id="ARBA00022741"/>
    </source>
</evidence>
<dbReference type="EC" id="2.3.1.-" evidence="9"/>
<feature type="region of interest" description="Disordered" evidence="10">
    <location>
        <begin position="675"/>
        <end position="726"/>
    </location>
</feature>
<protein>
    <recommendedName>
        <fullName evidence="9">RNA cytidine acetyltransferase</fullName>
        <ecNumber evidence="9">2.3.1.-</ecNumber>
    </recommendedName>
    <alternativeName>
        <fullName evidence="9">18S rRNA cytosine acetyltransferase</fullName>
    </alternativeName>
</protein>
<comment type="subcellular location">
    <subcellularLocation>
        <location evidence="1 9">Nucleus</location>
        <location evidence="1 9">Nucleolus</location>
    </subcellularLocation>
</comment>
<dbReference type="InterPro" id="IPR032672">
    <property type="entry name" value="TmcA/NAT10/Kre33"/>
</dbReference>
<feature type="domain" description="TmcA/NAT10 N-terminal" evidence="13">
    <location>
        <begin position="5"/>
        <end position="200"/>
    </location>
</feature>
<reference evidence="16 17" key="1">
    <citation type="journal article" date="2023" name="IScience">
        <title>Expanded male sex-determining region conserved during the evolution of homothallism in the green alga Volvox.</title>
        <authorList>
            <person name="Yamamoto K."/>
            <person name="Matsuzaki R."/>
            <person name="Mahakham W."/>
            <person name="Heman W."/>
            <person name="Sekimoto H."/>
            <person name="Kawachi M."/>
            <person name="Minakuchi Y."/>
            <person name="Toyoda A."/>
            <person name="Nozaki H."/>
        </authorList>
    </citation>
    <scope>NUCLEOTIDE SEQUENCE [LARGE SCALE GENOMIC DNA]</scope>
    <source>
        <strain evidence="16 17">NIES-4468</strain>
    </source>
</reference>
<dbReference type="Gene3D" id="3.40.50.11040">
    <property type="match status" value="1"/>
</dbReference>
<evidence type="ECO:0000256" key="1">
    <source>
        <dbReference type="ARBA" id="ARBA00004604"/>
    </source>
</evidence>
<accession>A0ABQ5SK61</accession>
<evidence type="ECO:0000256" key="7">
    <source>
        <dbReference type="ARBA" id="ARBA00023242"/>
    </source>
</evidence>
<evidence type="ECO:0000256" key="8">
    <source>
        <dbReference type="ARBA" id="ARBA00023315"/>
    </source>
</evidence>
<feature type="domain" description="N-acetyltransferase" evidence="14">
    <location>
        <begin position="545"/>
        <end position="707"/>
    </location>
</feature>
<feature type="compositionally biased region" description="Acidic residues" evidence="10">
    <location>
        <begin position="685"/>
        <end position="702"/>
    </location>
</feature>
<feature type="binding site" evidence="9">
    <location>
        <begin position="653"/>
        <end position="659"/>
    </location>
    <ligand>
        <name>acetyl-CoA</name>
        <dbReference type="ChEBI" id="CHEBI:57288"/>
    </ligand>
</feature>
<gene>
    <name evidence="16" type="ORF">VaNZ11_014437</name>
</gene>